<feature type="compositionally biased region" description="Acidic residues" evidence="1">
    <location>
        <begin position="139"/>
        <end position="148"/>
    </location>
</feature>
<dbReference type="GO" id="GO:0005737">
    <property type="term" value="C:cytoplasm"/>
    <property type="evidence" value="ECO:0007669"/>
    <property type="project" value="TreeGrafter"/>
</dbReference>
<dbReference type="PANTHER" id="PTHR10828:SF38">
    <property type="entry name" value="ARSENICAL-RESISTANCE PROTEIN 2-RELATED"/>
    <property type="match status" value="1"/>
</dbReference>
<gene>
    <name evidence="3" type="ORF">BDA99DRAFT_536394</name>
</gene>
<sequence length="160" mass="18257">MSFVAPFIESENVVELVRDKSKIPEKDYLIVDVRDNDFRGGNIPGAINVPARQLLDCGNDLIAKYRQVPLVIFHCALSQQRGPKAARIYNEMRHLTGEKGDQKVVVMRNGFDGWHARYHKEKDLIANYEPSIWGIFDDEDDKEQEEVENPYLAGIPKPSS</sequence>
<feature type="domain" description="Rhodanese" evidence="2">
    <location>
        <begin position="24"/>
        <end position="123"/>
    </location>
</feature>
<protein>
    <submittedName>
        <fullName evidence="3">Rhodanese-like domain-containing protein</fullName>
    </submittedName>
</protein>
<dbReference type="Gene3D" id="3.40.250.10">
    <property type="entry name" value="Rhodanese-like domain"/>
    <property type="match status" value="1"/>
</dbReference>
<evidence type="ECO:0000313" key="4">
    <source>
        <dbReference type="Proteomes" id="UP001209540"/>
    </source>
</evidence>
<proteinExistence type="predicted"/>
<evidence type="ECO:0000259" key="2">
    <source>
        <dbReference type="PROSITE" id="PS50206"/>
    </source>
</evidence>
<keyword evidence="4" id="KW-1185">Reference proteome</keyword>
<evidence type="ECO:0000256" key="1">
    <source>
        <dbReference type="SAM" id="MobiDB-lite"/>
    </source>
</evidence>
<dbReference type="SMART" id="SM00450">
    <property type="entry name" value="RHOD"/>
    <property type="match status" value="1"/>
</dbReference>
<dbReference type="InterPro" id="IPR001763">
    <property type="entry name" value="Rhodanese-like_dom"/>
</dbReference>
<organism evidence="3 4">
    <name type="scientific">Phascolomyces articulosus</name>
    <dbReference type="NCBI Taxonomy" id="60185"/>
    <lineage>
        <taxon>Eukaryota</taxon>
        <taxon>Fungi</taxon>
        <taxon>Fungi incertae sedis</taxon>
        <taxon>Mucoromycota</taxon>
        <taxon>Mucoromycotina</taxon>
        <taxon>Mucoromycetes</taxon>
        <taxon>Mucorales</taxon>
        <taxon>Lichtheimiaceae</taxon>
        <taxon>Phascolomyces</taxon>
    </lineage>
</organism>
<reference evidence="3" key="1">
    <citation type="journal article" date="2022" name="IScience">
        <title>Evolution of zygomycete secretomes and the origins of terrestrial fungal ecologies.</title>
        <authorList>
            <person name="Chang Y."/>
            <person name="Wang Y."/>
            <person name="Mondo S."/>
            <person name="Ahrendt S."/>
            <person name="Andreopoulos W."/>
            <person name="Barry K."/>
            <person name="Beard J."/>
            <person name="Benny G.L."/>
            <person name="Blankenship S."/>
            <person name="Bonito G."/>
            <person name="Cuomo C."/>
            <person name="Desiro A."/>
            <person name="Gervers K.A."/>
            <person name="Hundley H."/>
            <person name="Kuo A."/>
            <person name="LaButti K."/>
            <person name="Lang B.F."/>
            <person name="Lipzen A."/>
            <person name="O'Donnell K."/>
            <person name="Pangilinan J."/>
            <person name="Reynolds N."/>
            <person name="Sandor L."/>
            <person name="Smith M.E."/>
            <person name="Tsang A."/>
            <person name="Grigoriev I.V."/>
            <person name="Stajich J.E."/>
            <person name="Spatafora J.W."/>
        </authorList>
    </citation>
    <scope>NUCLEOTIDE SEQUENCE</scope>
    <source>
        <strain evidence="3">RSA 2281</strain>
    </source>
</reference>
<comment type="caution">
    <text evidence="3">The sequence shown here is derived from an EMBL/GenBank/DDBJ whole genome shotgun (WGS) entry which is preliminary data.</text>
</comment>
<dbReference type="PROSITE" id="PS50206">
    <property type="entry name" value="RHODANESE_3"/>
    <property type="match status" value="1"/>
</dbReference>
<evidence type="ECO:0000313" key="3">
    <source>
        <dbReference type="EMBL" id="KAI9264898.1"/>
    </source>
</evidence>
<dbReference type="Proteomes" id="UP001209540">
    <property type="component" value="Unassembled WGS sequence"/>
</dbReference>
<dbReference type="InterPro" id="IPR036873">
    <property type="entry name" value="Rhodanese-like_dom_sf"/>
</dbReference>
<reference evidence="3" key="2">
    <citation type="submission" date="2023-02" db="EMBL/GenBank/DDBJ databases">
        <authorList>
            <consortium name="DOE Joint Genome Institute"/>
            <person name="Mondo S.J."/>
            <person name="Chang Y."/>
            <person name="Wang Y."/>
            <person name="Ahrendt S."/>
            <person name="Andreopoulos W."/>
            <person name="Barry K."/>
            <person name="Beard J."/>
            <person name="Benny G.L."/>
            <person name="Blankenship S."/>
            <person name="Bonito G."/>
            <person name="Cuomo C."/>
            <person name="Desiro A."/>
            <person name="Gervers K.A."/>
            <person name="Hundley H."/>
            <person name="Kuo A."/>
            <person name="LaButti K."/>
            <person name="Lang B.F."/>
            <person name="Lipzen A."/>
            <person name="O'Donnell K."/>
            <person name="Pangilinan J."/>
            <person name="Reynolds N."/>
            <person name="Sandor L."/>
            <person name="Smith M.W."/>
            <person name="Tsang A."/>
            <person name="Grigoriev I.V."/>
            <person name="Stajich J.E."/>
            <person name="Spatafora J.W."/>
        </authorList>
    </citation>
    <scope>NUCLEOTIDE SEQUENCE</scope>
    <source>
        <strain evidence="3">RSA 2281</strain>
    </source>
</reference>
<dbReference type="GO" id="GO:0004725">
    <property type="term" value="F:protein tyrosine phosphatase activity"/>
    <property type="evidence" value="ECO:0007669"/>
    <property type="project" value="TreeGrafter"/>
</dbReference>
<dbReference type="SUPFAM" id="SSF52821">
    <property type="entry name" value="Rhodanese/Cell cycle control phosphatase"/>
    <property type="match status" value="1"/>
</dbReference>
<dbReference type="GO" id="GO:0005634">
    <property type="term" value="C:nucleus"/>
    <property type="evidence" value="ECO:0007669"/>
    <property type="project" value="TreeGrafter"/>
</dbReference>
<feature type="region of interest" description="Disordered" evidence="1">
    <location>
        <begin position="139"/>
        <end position="160"/>
    </location>
</feature>
<name>A0AAD5KBS2_9FUNG</name>
<accession>A0AAD5KBS2</accession>
<dbReference type="PANTHER" id="PTHR10828">
    <property type="entry name" value="M-PHASE INDUCER PHOSPHATASE DUAL SPECIFICITY PHOSPHATASE CDC25"/>
    <property type="match status" value="1"/>
</dbReference>
<dbReference type="Pfam" id="PF00581">
    <property type="entry name" value="Rhodanese"/>
    <property type="match status" value="1"/>
</dbReference>
<dbReference type="EMBL" id="JAIXMP010000011">
    <property type="protein sequence ID" value="KAI9264898.1"/>
    <property type="molecule type" value="Genomic_DNA"/>
</dbReference>
<dbReference type="AlphaFoldDB" id="A0AAD5KBS2"/>